<keyword evidence="2" id="KW-1185">Reference proteome</keyword>
<reference evidence="1 2" key="1">
    <citation type="journal article" date="2019" name="Appl. Microbiol. Biotechnol.">
        <title>Genome sequence of Isaria javanica and comparative genome analysis insights into family S53 peptidase evolution in fungal entomopathogens.</title>
        <authorList>
            <person name="Lin R."/>
            <person name="Zhang X."/>
            <person name="Xin B."/>
            <person name="Zou M."/>
            <person name="Gao Y."/>
            <person name="Qin F."/>
            <person name="Hu Q."/>
            <person name="Xie B."/>
            <person name="Cheng X."/>
        </authorList>
    </citation>
    <scope>NUCLEOTIDE SEQUENCE [LARGE SCALE GENOMIC DNA]</scope>
    <source>
        <strain evidence="1 2">IJ1G</strain>
    </source>
</reference>
<organism evidence="1 2">
    <name type="scientific">Cordyceps javanica</name>
    <dbReference type="NCBI Taxonomy" id="43265"/>
    <lineage>
        <taxon>Eukaryota</taxon>
        <taxon>Fungi</taxon>
        <taxon>Dikarya</taxon>
        <taxon>Ascomycota</taxon>
        <taxon>Pezizomycotina</taxon>
        <taxon>Sordariomycetes</taxon>
        <taxon>Hypocreomycetidae</taxon>
        <taxon>Hypocreales</taxon>
        <taxon>Cordycipitaceae</taxon>
        <taxon>Cordyceps</taxon>
    </lineage>
</organism>
<accession>A0A545VHL6</accession>
<protein>
    <submittedName>
        <fullName evidence="1">Uncharacterized protein</fullName>
    </submittedName>
</protein>
<name>A0A545VHL6_9HYPO</name>
<dbReference type="EMBL" id="SPUK01000001">
    <property type="protein sequence ID" value="TQW01146.1"/>
    <property type="molecule type" value="Genomic_DNA"/>
</dbReference>
<evidence type="ECO:0000313" key="1">
    <source>
        <dbReference type="EMBL" id="TQW01146.1"/>
    </source>
</evidence>
<sequence length="188" mass="20611">MAATVASFHPMDIAGLGGPLSERHLLDANTRYNSLPHVGEHPKKPTAEYLAHVKALIIQIKEFFDNHIDVTRVQCDSWAARALGQTVCASTLQGVSSYTVVASDSTTEPGKVVQFRGPEDAFDLELIRNIRVAYGSRFVPEHESIGTIGGLHAYIMNDIGGISVYLARDRLRAHGSRLLKNTVQDFAR</sequence>
<dbReference type="Proteomes" id="UP000315783">
    <property type="component" value="Unassembled WGS sequence"/>
</dbReference>
<dbReference type="STRING" id="43265.A0A545VHL6"/>
<gene>
    <name evidence="1" type="ORF">IF1G_01077</name>
</gene>
<dbReference type="OrthoDB" id="4865698at2759"/>
<dbReference type="AlphaFoldDB" id="A0A545VHL6"/>
<proteinExistence type="predicted"/>
<comment type="caution">
    <text evidence="1">The sequence shown here is derived from an EMBL/GenBank/DDBJ whole genome shotgun (WGS) entry which is preliminary data.</text>
</comment>
<evidence type="ECO:0000313" key="2">
    <source>
        <dbReference type="Proteomes" id="UP000315783"/>
    </source>
</evidence>